<sequence>MTCVSFRSGFVKLGFGSWGIVIERSLATSRRHFVLFSKAVKQSPVRVVCQRACFLHAAVNQ</sequence>
<dbReference type="EMBL" id="CM007901">
    <property type="protein sequence ID" value="OTG03934.1"/>
    <property type="molecule type" value="Genomic_DNA"/>
</dbReference>
<organism evidence="1 2">
    <name type="scientific">Helianthus annuus</name>
    <name type="common">Common sunflower</name>
    <dbReference type="NCBI Taxonomy" id="4232"/>
    <lineage>
        <taxon>Eukaryota</taxon>
        <taxon>Viridiplantae</taxon>
        <taxon>Streptophyta</taxon>
        <taxon>Embryophyta</taxon>
        <taxon>Tracheophyta</taxon>
        <taxon>Spermatophyta</taxon>
        <taxon>Magnoliopsida</taxon>
        <taxon>eudicotyledons</taxon>
        <taxon>Gunneridae</taxon>
        <taxon>Pentapetalae</taxon>
        <taxon>asterids</taxon>
        <taxon>campanulids</taxon>
        <taxon>Asterales</taxon>
        <taxon>Asteraceae</taxon>
        <taxon>Asteroideae</taxon>
        <taxon>Heliantheae alliance</taxon>
        <taxon>Heliantheae</taxon>
        <taxon>Helianthus</taxon>
    </lineage>
</organism>
<dbReference type="Proteomes" id="UP000215914">
    <property type="component" value="Chromosome 12"/>
</dbReference>
<evidence type="ECO:0000313" key="2">
    <source>
        <dbReference type="Proteomes" id="UP000215914"/>
    </source>
</evidence>
<accession>A0A251SYZ0</accession>
<dbReference type="AlphaFoldDB" id="A0A251SYZ0"/>
<gene>
    <name evidence="1" type="ORF">HannXRQ_Chr12g0356781</name>
</gene>
<evidence type="ECO:0000313" key="1">
    <source>
        <dbReference type="EMBL" id="OTG03934.1"/>
    </source>
</evidence>
<keyword evidence="2" id="KW-1185">Reference proteome</keyword>
<protein>
    <submittedName>
        <fullName evidence="1">Uncharacterized protein</fullName>
    </submittedName>
</protein>
<dbReference type="InParanoid" id="A0A251SYZ0"/>
<proteinExistence type="predicted"/>
<name>A0A251SYZ0_HELAN</name>
<reference evidence="2" key="1">
    <citation type="journal article" date="2017" name="Nature">
        <title>The sunflower genome provides insights into oil metabolism, flowering and Asterid evolution.</title>
        <authorList>
            <person name="Badouin H."/>
            <person name="Gouzy J."/>
            <person name="Grassa C.J."/>
            <person name="Murat F."/>
            <person name="Staton S.E."/>
            <person name="Cottret L."/>
            <person name="Lelandais-Briere C."/>
            <person name="Owens G.L."/>
            <person name="Carrere S."/>
            <person name="Mayjonade B."/>
            <person name="Legrand L."/>
            <person name="Gill N."/>
            <person name="Kane N.C."/>
            <person name="Bowers J.E."/>
            <person name="Hubner S."/>
            <person name="Bellec A."/>
            <person name="Berard A."/>
            <person name="Berges H."/>
            <person name="Blanchet N."/>
            <person name="Boniface M.C."/>
            <person name="Brunel D."/>
            <person name="Catrice O."/>
            <person name="Chaidir N."/>
            <person name="Claudel C."/>
            <person name="Donnadieu C."/>
            <person name="Faraut T."/>
            <person name="Fievet G."/>
            <person name="Helmstetter N."/>
            <person name="King M."/>
            <person name="Knapp S.J."/>
            <person name="Lai Z."/>
            <person name="Le Paslier M.C."/>
            <person name="Lippi Y."/>
            <person name="Lorenzon L."/>
            <person name="Mandel J.R."/>
            <person name="Marage G."/>
            <person name="Marchand G."/>
            <person name="Marquand E."/>
            <person name="Bret-Mestries E."/>
            <person name="Morien E."/>
            <person name="Nambeesan S."/>
            <person name="Nguyen T."/>
            <person name="Pegot-Espagnet P."/>
            <person name="Pouilly N."/>
            <person name="Raftis F."/>
            <person name="Sallet E."/>
            <person name="Schiex T."/>
            <person name="Thomas J."/>
            <person name="Vandecasteele C."/>
            <person name="Vares D."/>
            <person name="Vear F."/>
            <person name="Vautrin S."/>
            <person name="Crespi M."/>
            <person name="Mangin B."/>
            <person name="Burke J.M."/>
            <person name="Salse J."/>
            <person name="Munos S."/>
            <person name="Vincourt P."/>
            <person name="Rieseberg L.H."/>
            <person name="Langlade N.B."/>
        </authorList>
    </citation>
    <scope>NUCLEOTIDE SEQUENCE [LARGE SCALE GENOMIC DNA]</scope>
    <source>
        <strain evidence="2">cv. SF193</strain>
    </source>
</reference>